<dbReference type="OrthoDB" id="76247at2157"/>
<dbReference type="EMBL" id="AMPO01000004">
    <property type="protein sequence ID" value="EKF86025.1"/>
    <property type="molecule type" value="Genomic_DNA"/>
</dbReference>
<protein>
    <submittedName>
        <fullName evidence="1">CDP-glycerol:poly(Glycerophosphate) glycerophosphotransferase</fullName>
    </submittedName>
</protein>
<proteinExistence type="predicted"/>
<dbReference type="InterPro" id="IPR043148">
    <property type="entry name" value="TagF_C"/>
</dbReference>
<gene>
    <name evidence="1" type="ORF">A994_06046</name>
</gene>
<organism evidence="1 2">
    <name type="scientific">Methanobacterium formicicum (strain DSM 3637 / PP1)</name>
    <dbReference type="NCBI Taxonomy" id="1204725"/>
    <lineage>
        <taxon>Archaea</taxon>
        <taxon>Methanobacteriati</taxon>
        <taxon>Methanobacteriota</taxon>
        <taxon>Methanomada group</taxon>
        <taxon>Methanobacteria</taxon>
        <taxon>Methanobacteriales</taxon>
        <taxon>Methanobacteriaceae</taxon>
        <taxon>Methanobacterium</taxon>
    </lineage>
</organism>
<dbReference type="RefSeq" id="WP_004030479.1">
    <property type="nucleotide sequence ID" value="NZ_AMPO01000004.1"/>
</dbReference>
<accession>K2RTB8</accession>
<dbReference type="AlphaFoldDB" id="K2RTB8"/>
<dbReference type="GO" id="GO:0016740">
    <property type="term" value="F:transferase activity"/>
    <property type="evidence" value="ECO:0007669"/>
    <property type="project" value="UniProtKB-KW"/>
</dbReference>
<dbReference type="SUPFAM" id="SSF53756">
    <property type="entry name" value="UDP-Glycosyltransferase/glycogen phosphorylase"/>
    <property type="match status" value="1"/>
</dbReference>
<keyword evidence="2" id="KW-1185">Reference proteome</keyword>
<dbReference type="PATRIC" id="fig|1204725.3.peg.1215"/>
<dbReference type="Proteomes" id="UP000007360">
    <property type="component" value="Unassembled WGS sequence"/>
</dbReference>
<name>K2RTB8_METFP</name>
<evidence type="ECO:0000313" key="2">
    <source>
        <dbReference type="Proteomes" id="UP000007360"/>
    </source>
</evidence>
<reference evidence="1 2" key="1">
    <citation type="journal article" date="2012" name="J. Bacteriol.">
        <title>Draft genome sequence of Methanobacterium formicicum DSM 3637, an archaebacterium isolated from the methane producer amoeba Pelomyxa palustris.</title>
        <authorList>
            <person name="Gutierrez G."/>
        </authorList>
    </citation>
    <scope>NUCLEOTIDE SEQUENCE [LARGE SCALE GENOMIC DNA]</scope>
    <source>
        <strain evidence="2">DSM 3637 / PP1</strain>
    </source>
</reference>
<sequence length="414" mass="48578">MTKIKKDLRWFLFEEYQEMYMKEGTDMHSLILDYLKNYSQLYKNPLIKIGLKTFRTNYTLFSPLSKKKEKTILFQNGIGRYNSIINESSKKNAIILGIKTSAIWDFISKRTMYYPVFDNVYLDLNMGIINNNDEQLQRGIDKLTEVFEYLNPDVVVLNDDALPPSRALILVSKKLGIPTVEIQHGIYQAKHMLPTGKYSDYLFVWGEYFKNIYLDEKIRDKKAIKVLGFPNELRIINNTGNPPKTVYYLSEDYEHYAKDAEDSLDIKIETIHQLHDLCNDLGLNFIYRPHPEEDIAKLKSNLKNIRFSPKKEKLITSFRKGDLFISFNSTTLIEAALHSKICIQLRYYPYQTDDFEKLGICRSFDNLDELRIYLKKLSLTNDLSQFHQKVNKNYIEIPSQNPGTKFLDLIDEIL</sequence>
<comment type="caution">
    <text evidence="1">The sequence shown here is derived from an EMBL/GenBank/DDBJ whole genome shotgun (WGS) entry which is preliminary data.</text>
</comment>
<evidence type="ECO:0000313" key="1">
    <source>
        <dbReference type="EMBL" id="EKF86025.1"/>
    </source>
</evidence>
<dbReference type="Gene3D" id="3.40.50.12580">
    <property type="match status" value="1"/>
</dbReference>